<accession>A0A6J3LJ30</accession>
<dbReference type="Proteomes" id="UP000504631">
    <property type="component" value="Unplaced"/>
</dbReference>
<evidence type="ECO:0000313" key="3">
    <source>
        <dbReference type="RefSeq" id="XP_033365523.1"/>
    </source>
</evidence>
<feature type="compositionally biased region" description="Basic residues" evidence="1">
    <location>
        <begin position="18"/>
        <end position="37"/>
    </location>
</feature>
<organism evidence="2 3">
    <name type="scientific">Bombus vosnesenskii</name>
    <dbReference type="NCBI Taxonomy" id="207650"/>
    <lineage>
        <taxon>Eukaryota</taxon>
        <taxon>Metazoa</taxon>
        <taxon>Ecdysozoa</taxon>
        <taxon>Arthropoda</taxon>
        <taxon>Hexapoda</taxon>
        <taxon>Insecta</taxon>
        <taxon>Pterygota</taxon>
        <taxon>Neoptera</taxon>
        <taxon>Endopterygota</taxon>
        <taxon>Hymenoptera</taxon>
        <taxon>Apocrita</taxon>
        <taxon>Aculeata</taxon>
        <taxon>Apoidea</taxon>
        <taxon>Anthophila</taxon>
        <taxon>Apidae</taxon>
        <taxon>Bombus</taxon>
        <taxon>Pyrobombus</taxon>
    </lineage>
</organism>
<gene>
    <name evidence="3" type="primary">LOC117242726</name>
</gene>
<dbReference type="RefSeq" id="XP_033365523.1">
    <property type="nucleotide sequence ID" value="XM_033509632.1"/>
</dbReference>
<evidence type="ECO:0000256" key="1">
    <source>
        <dbReference type="SAM" id="MobiDB-lite"/>
    </source>
</evidence>
<sequence length="173" mass="19433">MSAAEPMTSVSSPVVQCKKPKQKRKRLNKNRSRKRGRCAGMRFQEQKKRTCMLKEVVPAFLSTTNPASTQRSSSPPLVDFTLPEEDTAELSPCPSPVELLVTDHCAKVWLSSKIPVEILNAHVRHHISGAGGVSPIVRSWCMDVFHQMYLVEDFPDVPSYDFNIHRLNSDSTL</sequence>
<evidence type="ECO:0000313" key="2">
    <source>
        <dbReference type="Proteomes" id="UP000504631"/>
    </source>
</evidence>
<keyword evidence="2" id="KW-1185">Reference proteome</keyword>
<proteinExistence type="predicted"/>
<name>A0A6J3LJ30_9HYME</name>
<reference evidence="3" key="1">
    <citation type="submission" date="2025-08" db="UniProtKB">
        <authorList>
            <consortium name="RefSeq"/>
        </authorList>
    </citation>
    <scope>IDENTIFICATION</scope>
    <source>
        <tissue evidence="3">Muscle</tissue>
    </source>
</reference>
<dbReference type="GeneID" id="117242726"/>
<feature type="region of interest" description="Disordered" evidence="1">
    <location>
        <begin position="1"/>
        <end position="37"/>
    </location>
</feature>
<dbReference type="KEGG" id="bvk:117242726"/>
<dbReference type="AlphaFoldDB" id="A0A6J3LJ30"/>
<protein>
    <submittedName>
        <fullName evidence="3">Uncharacterized protein LOC117242726</fullName>
    </submittedName>
</protein>